<dbReference type="Proteomes" id="UP000758168">
    <property type="component" value="Unassembled WGS sequence"/>
</dbReference>
<dbReference type="EMBL" id="JAGIOB010000001">
    <property type="protein sequence ID" value="MBP2415241.1"/>
    <property type="molecule type" value="Genomic_DNA"/>
</dbReference>
<accession>A0ABS4Z2G6</accession>
<keyword evidence="2" id="KW-1185">Reference proteome</keyword>
<comment type="caution">
    <text evidence="1">The sequence shown here is derived from an EMBL/GenBank/DDBJ whole genome shotgun (WGS) entry which is preliminary data.</text>
</comment>
<organism evidence="1 2">
    <name type="scientific">Microlunatus capsulatus</name>
    <dbReference type="NCBI Taxonomy" id="99117"/>
    <lineage>
        <taxon>Bacteria</taxon>
        <taxon>Bacillati</taxon>
        <taxon>Actinomycetota</taxon>
        <taxon>Actinomycetes</taxon>
        <taxon>Propionibacteriales</taxon>
        <taxon>Propionibacteriaceae</taxon>
        <taxon>Microlunatus</taxon>
    </lineage>
</organism>
<evidence type="ECO:0000313" key="2">
    <source>
        <dbReference type="Proteomes" id="UP000758168"/>
    </source>
</evidence>
<reference evidence="1 2" key="1">
    <citation type="submission" date="2021-03" db="EMBL/GenBank/DDBJ databases">
        <title>Sequencing the genomes of 1000 actinobacteria strains.</title>
        <authorList>
            <person name="Klenk H.-P."/>
        </authorList>
    </citation>
    <scope>NUCLEOTIDE SEQUENCE [LARGE SCALE GENOMIC DNA]</scope>
    <source>
        <strain evidence="1 2">DSM 12936</strain>
    </source>
</reference>
<proteinExistence type="predicted"/>
<evidence type="ECO:0008006" key="3">
    <source>
        <dbReference type="Google" id="ProtNLM"/>
    </source>
</evidence>
<name>A0ABS4Z2G6_9ACTN</name>
<protein>
    <recommendedName>
        <fullName evidence="3">Tryptophan-rich sensory protein</fullName>
    </recommendedName>
</protein>
<gene>
    <name evidence="1" type="ORF">JOF54_000163</name>
</gene>
<sequence length="65" mass="7133">MTTNGPSTRTVLLALAAHAGLTALVWRDIAARRPSELRGSPTLWRVLTALNSGNHLLYLLVGRRR</sequence>
<dbReference type="RefSeq" id="WP_210052101.1">
    <property type="nucleotide sequence ID" value="NZ_BAAAMH010000026.1"/>
</dbReference>
<evidence type="ECO:0000313" key="1">
    <source>
        <dbReference type="EMBL" id="MBP2415241.1"/>
    </source>
</evidence>